<keyword evidence="1" id="KW-0732">Signal</keyword>
<dbReference type="GO" id="GO:0005615">
    <property type="term" value="C:extracellular space"/>
    <property type="evidence" value="ECO:0007669"/>
    <property type="project" value="TreeGrafter"/>
</dbReference>
<comment type="caution">
    <text evidence="3">The sequence shown here is derived from an EMBL/GenBank/DDBJ whole genome shotgun (WGS) entry which is preliminary data.</text>
</comment>
<dbReference type="AlphaFoldDB" id="A0A5C5WFC8"/>
<dbReference type="PROSITE" id="PS50213">
    <property type="entry name" value="FAS1"/>
    <property type="match status" value="1"/>
</dbReference>
<dbReference type="Gene3D" id="2.30.180.10">
    <property type="entry name" value="FAS1 domain"/>
    <property type="match status" value="1"/>
</dbReference>
<reference evidence="3 4" key="1">
    <citation type="submission" date="2019-02" db="EMBL/GenBank/DDBJ databases">
        <title>Deep-cultivation of Planctomycetes and their phenomic and genomic characterization uncovers novel biology.</title>
        <authorList>
            <person name="Wiegand S."/>
            <person name="Jogler M."/>
            <person name="Boedeker C."/>
            <person name="Pinto D."/>
            <person name="Vollmers J."/>
            <person name="Rivas-Marin E."/>
            <person name="Kohn T."/>
            <person name="Peeters S.H."/>
            <person name="Heuer A."/>
            <person name="Rast P."/>
            <person name="Oberbeckmann S."/>
            <person name="Bunk B."/>
            <person name="Jeske O."/>
            <person name="Meyerdierks A."/>
            <person name="Storesund J.E."/>
            <person name="Kallscheuer N."/>
            <person name="Luecker S."/>
            <person name="Lage O.M."/>
            <person name="Pohl T."/>
            <person name="Merkel B.J."/>
            <person name="Hornburger P."/>
            <person name="Mueller R.-W."/>
            <person name="Bruemmer F."/>
            <person name="Labrenz M."/>
            <person name="Spormann A.M."/>
            <person name="Op Den Camp H."/>
            <person name="Overmann J."/>
            <person name="Amann R."/>
            <person name="Jetten M.S.M."/>
            <person name="Mascher T."/>
            <person name="Medema M.H."/>
            <person name="Devos D.P."/>
            <person name="Kaster A.-K."/>
            <person name="Ovreas L."/>
            <person name="Rohde M."/>
            <person name="Galperin M.Y."/>
            <person name="Jogler C."/>
        </authorList>
    </citation>
    <scope>NUCLEOTIDE SEQUENCE [LARGE SCALE GENOMIC DNA]</scope>
    <source>
        <strain evidence="3 4">Pla111</strain>
    </source>
</reference>
<sequence length="181" mass="18492" precursor="true">MRTFCVLPALLFSMACLLCVTVGSACDTCGCKDAKHDDAHTAGEAHQHDIVDTAIENGSFSTLVAAVQAAGLVETLQGDGPFTVFAPTNEAFAKLPAGTIDNLLKPESKDQLVAILTYHVVPGKVMAADAVSLSEAPTVNGKAAPIAVSNGTVTIGGATVTATDIECTNGVIHVIDSVMLP</sequence>
<accession>A0A5C5WFC8</accession>
<dbReference type="PROSITE" id="PS51257">
    <property type="entry name" value="PROKAR_LIPOPROTEIN"/>
    <property type="match status" value="1"/>
</dbReference>
<dbReference type="SMART" id="SM00554">
    <property type="entry name" value="FAS1"/>
    <property type="match status" value="1"/>
</dbReference>
<dbReference type="SUPFAM" id="SSF82153">
    <property type="entry name" value="FAS1 domain"/>
    <property type="match status" value="1"/>
</dbReference>
<evidence type="ECO:0000259" key="2">
    <source>
        <dbReference type="PROSITE" id="PS50213"/>
    </source>
</evidence>
<dbReference type="PANTHER" id="PTHR10900:SF77">
    <property type="entry name" value="FI19380P1"/>
    <property type="match status" value="1"/>
</dbReference>
<dbReference type="InterPro" id="IPR000782">
    <property type="entry name" value="FAS1_domain"/>
</dbReference>
<dbReference type="InterPro" id="IPR050904">
    <property type="entry name" value="Adhesion/Biosynth-related"/>
</dbReference>
<organism evidence="3 4">
    <name type="scientific">Botrimarina hoheduenensis</name>
    <dbReference type="NCBI Taxonomy" id="2528000"/>
    <lineage>
        <taxon>Bacteria</taxon>
        <taxon>Pseudomonadati</taxon>
        <taxon>Planctomycetota</taxon>
        <taxon>Planctomycetia</taxon>
        <taxon>Pirellulales</taxon>
        <taxon>Lacipirellulaceae</taxon>
        <taxon>Botrimarina</taxon>
    </lineage>
</organism>
<feature type="signal peptide" evidence="1">
    <location>
        <begin position="1"/>
        <end position="25"/>
    </location>
</feature>
<evidence type="ECO:0000313" key="3">
    <source>
        <dbReference type="EMBL" id="TWT48785.1"/>
    </source>
</evidence>
<evidence type="ECO:0000256" key="1">
    <source>
        <dbReference type="SAM" id="SignalP"/>
    </source>
</evidence>
<feature type="domain" description="FAS1" evidence="2">
    <location>
        <begin position="47"/>
        <end position="179"/>
    </location>
</feature>
<dbReference type="Pfam" id="PF02469">
    <property type="entry name" value="Fasciclin"/>
    <property type="match status" value="1"/>
</dbReference>
<keyword evidence="4" id="KW-1185">Reference proteome</keyword>
<name>A0A5C5WFC8_9BACT</name>
<dbReference type="InterPro" id="IPR036378">
    <property type="entry name" value="FAS1_dom_sf"/>
</dbReference>
<dbReference type="FunFam" id="2.30.180.10:FF:000019">
    <property type="entry name" value="Cell surface lipoprotein"/>
    <property type="match status" value="1"/>
</dbReference>
<proteinExistence type="predicted"/>
<evidence type="ECO:0000313" key="4">
    <source>
        <dbReference type="Proteomes" id="UP000318995"/>
    </source>
</evidence>
<dbReference type="Proteomes" id="UP000318995">
    <property type="component" value="Unassembled WGS sequence"/>
</dbReference>
<gene>
    <name evidence="3" type="ORF">Pla111_05600</name>
</gene>
<protein>
    <submittedName>
        <fullName evidence="3">Immunogenic protein MPT70</fullName>
    </submittedName>
</protein>
<dbReference type="PANTHER" id="PTHR10900">
    <property type="entry name" value="PERIOSTIN-RELATED"/>
    <property type="match status" value="1"/>
</dbReference>
<feature type="chain" id="PRO_5022778234" evidence="1">
    <location>
        <begin position="26"/>
        <end position="181"/>
    </location>
</feature>
<dbReference type="EMBL" id="SJPH01000001">
    <property type="protein sequence ID" value="TWT48785.1"/>
    <property type="molecule type" value="Genomic_DNA"/>
</dbReference>